<dbReference type="EMBL" id="ABCK01000011">
    <property type="protein sequence ID" value="EDM27213.1"/>
    <property type="molecule type" value="Genomic_DNA"/>
</dbReference>
<organism evidence="7 8">
    <name type="scientific">Lentisphaera araneosa HTCC2155</name>
    <dbReference type="NCBI Taxonomy" id="313628"/>
    <lineage>
        <taxon>Bacteria</taxon>
        <taxon>Pseudomonadati</taxon>
        <taxon>Lentisphaerota</taxon>
        <taxon>Lentisphaeria</taxon>
        <taxon>Lentisphaerales</taxon>
        <taxon>Lentisphaeraceae</taxon>
        <taxon>Lentisphaera</taxon>
    </lineage>
</organism>
<dbReference type="HAMAP" id="MF_01007">
    <property type="entry name" value="16SrRNA_methyltr_H"/>
    <property type="match status" value="1"/>
</dbReference>
<feature type="binding site" evidence="6">
    <location>
        <position position="108"/>
    </location>
    <ligand>
        <name>S-adenosyl-L-methionine</name>
        <dbReference type="ChEBI" id="CHEBI:59789"/>
    </ligand>
</feature>
<evidence type="ECO:0000256" key="3">
    <source>
        <dbReference type="ARBA" id="ARBA00022603"/>
    </source>
</evidence>
<dbReference type="NCBIfam" id="TIGR00006">
    <property type="entry name" value="16S rRNA (cytosine(1402)-N(4))-methyltransferase RsmH"/>
    <property type="match status" value="1"/>
</dbReference>
<dbReference type="Pfam" id="PF01795">
    <property type="entry name" value="Methyltransf_5"/>
    <property type="match status" value="1"/>
</dbReference>
<evidence type="ECO:0000313" key="7">
    <source>
        <dbReference type="EMBL" id="EDM27213.1"/>
    </source>
</evidence>
<reference evidence="7 8" key="1">
    <citation type="journal article" date="2010" name="J. Bacteriol.">
        <title>Genome sequence of Lentisphaera araneosa HTCC2155T, the type species of the order Lentisphaerales in the phylum Lentisphaerae.</title>
        <authorList>
            <person name="Thrash J.C."/>
            <person name="Cho J.C."/>
            <person name="Vergin K.L."/>
            <person name="Morris R.M."/>
            <person name="Giovannoni S.J."/>
        </authorList>
    </citation>
    <scope>NUCLEOTIDE SEQUENCE [LARGE SCALE GENOMIC DNA]</scope>
    <source>
        <strain evidence="7 8">HTCC2155</strain>
    </source>
</reference>
<dbReference type="PANTHER" id="PTHR11265">
    <property type="entry name" value="S-ADENOSYL-METHYLTRANSFERASE MRAW"/>
    <property type="match status" value="1"/>
</dbReference>
<evidence type="ECO:0000313" key="8">
    <source>
        <dbReference type="Proteomes" id="UP000004947"/>
    </source>
</evidence>
<keyword evidence="8" id="KW-1185">Reference proteome</keyword>
<dbReference type="AlphaFoldDB" id="A6DMM3"/>
<feature type="binding site" evidence="6">
    <location>
        <position position="80"/>
    </location>
    <ligand>
        <name>S-adenosyl-L-methionine</name>
        <dbReference type="ChEBI" id="CHEBI:59789"/>
    </ligand>
</feature>
<comment type="subcellular location">
    <subcellularLocation>
        <location evidence="6">Cytoplasm</location>
    </subcellularLocation>
</comment>
<sequence length="311" mass="34435">MPDFHHIPVLAEQVIDGLRPQNGGKFIDCTLGGGGHSSMILSSGPDVKLLGLDCDDNALRAASERLSSFGDRFKSKRLNFRDLAKLKDDAEWNQVDGILMDIGVSSHHLDEASRGFTYRENGPLDMRMDRRLKVTASMILNKESLEGLTKIFRDYGEMKEAYRLAKAVVADREKELFTHTEQLAGLADRVCVNRNRRKRNPAPTLAFQALRIAVNDELGALESGMKAAFDLLKPGGRLAVISFHSLEDRMVKEFFKDKATSCTCPPDLPICVCGSKAQMKIITRKPLTAESGELAENTRAACAKLRVAEKI</sequence>
<dbReference type="InterPro" id="IPR023397">
    <property type="entry name" value="SAM-dep_MeTrfase_MraW_recog"/>
</dbReference>
<keyword evidence="6" id="KW-0963">Cytoplasm</keyword>
<dbReference type="GO" id="GO:0071424">
    <property type="term" value="F:rRNA (cytosine-N4-)-methyltransferase activity"/>
    <property type="evidence" value="ECO:0007669"/>
    <property type="project" value="UniProtKB-UniRule"/>
</dbReference>
<dbReference type="eggNOG" id="COG0275">
    <property type="taxonomic scope" value="Bacteria"/>
</dbReference>
<keyword evidence="3 6" id="KW-0489">Methyltransferase</keyword>
<name>A6DMM3_9BACT</name>
<evidence type="ECO:0000256" key="4">
    <source>
        <dbReference type="ARBA" id="ARBA00022679"/>
    </source>
</evidence>
<dbReference type="RefSeq" id="WP_007279121.1">
    <property type="nucleotide sequence ID" value="NZ_ABCK01000011.1"/>
</dbReference>
<dbReference type="OrthoDB" id="9806637at2"/>
<evidence type="ECO:0000256" key="6">
    <source>
        <dbReference type="HAMAP-Rule" id="MF_01007"/>
    </source>
</evidence>
<proteinExistence type="inferred from homology"/>
<comment type="similarity">
    <text evidence="1 6">Belongs to the methyltransferase superfamily. RsmH family.</text>
</comment>
<accession>A6DMM3</accession>
<comment type="catalytic activity">
    <reaction evidence="6">
        <text>cytidine(1402) in 16S rRNA + S-adenosyl-L-methionine = N(4)-methylcytidine(1402) in 16S rRNA + S-adenosyl-L-homocysteine + H(+)</text>
        <dbReference type="Rhea" id="RHEA:42928"/>
        <dbReference type="Rhea" id="RHEA-COMP:10286"/>
        <dbReference type="Rhea" id="RHEA-COMP:10287"/>
        <dbReference type="ChEBI" id="CHEBI:15378"/>
        <dbReference type="ChEBI" id="CHEBI:57856"/>
        <dbReference type="ChEBI" id="CHEBI:59789"/>
        <dbReference type="ChEBI" id="CHEBI:74506"/>
        <dbReference type="ChEBI" id="CHEBI:82748"/>
        <dbReference type="EC" id="2.1.1.199"/>
    </reaction>
</comment>
<protein>
    <recommendedName>
        <fullName evidence="6">Ribosomal RNA small subunit methyltransferase H</fullName>
        <ecNumber evidence="6">2.1.1.199</ecNumber>
    </recommendedName>
    <alternativeName>
        <fullName evidence="6">16S rRNA m(4)C1402 methyltransferase</fullName>
    </alternativeName>
    <alternativeName>
        <fullName evidence="6">rRNA (cytosine-N(4)-)-methyltransferase RsmH</fullName>
    </alternativeName>
</protein>
<dbReference type="EC" id="2.1.1.199" evidence="6"/>
<dbReference type="SUPFAM" id="SSF81799">
    <property type="entry name" value="Putative methyltransferase TM0872, insert domain"/>
    <property type="match status" value="1"/>
</dbReference>
<dbReference type="STRING" id="313628.LNTAR_16127"/>
<feature type="binding site" evidence="6">
    <location>
        <position position="101"/>
    </location>
    <ligand>
        <name>S-adenosyl-L-methionine</name>
        <dbReference type="ChEBI" id="CHEBI:59789"/>
    </ligand>
</feature>
<dbReference type="GO" id="GO:0005737">
    <property type="term" value="C:cytoplasm"/>
    <property type="evidence" value="ECO:0007669"/>
    <property type="project" value="UniProtKB-SubCell"/>
</dbReference>
<dbReference type="InterPro" id="IPR029063">
    <property type="entry name" value="SAM-dependent_MTases_sf"/>
</dbReference>
<evidence type="ECO:0000256" key="5">
    <source>
        <dbReference type="ARBA" id="ARBA00022691"/>
    </source>
</evidence>
<dbReference type="GO" id="GO:0070475">
    <property type="term" value="P:rRNA base methylation"/>
    <property type="evidence" value="ECO:0007669"/>
    <property type="project" value="UniProtKB-UniRule"/>
</dbReference>
<keyword evidence="4 6" id="KW-0808">Transferase</keyword>
<dbReference type="Proteomes" id="UP000004947">
    <property type="component" value="Unassembled WGS sequence"/>
</dbReference>
<dbReference type="Gene3D" id="1.10.150.170">
    <property type="entry name" value="Putative methyltransferase TM0872, insert domain"/>
    <property type="match status" value="1"/>
</dbReference>
<dbReference type="PANTHER" id="PTHR11265:SF0">
    <property type="entry name" value="12S RRNA N4-METHYLCYTIDINE METHYLTRANSFERASE"/>
    <property type="match status" value="1"/>
</dbReference>
<dbReference type="InterPro" id="IPR002903">
    <property type="entry name" value="RsmH"/>
</dbReference>
<dbReference type="PIRSF" id="PIRSF004486">
    <property type="entry name" value="MraW"/>
    <property type="match status" value="1"/>
</dbReference>
<feature type="binding site" evidence="6">
    <location>
        <position position="53"/>
    </location>
    <ligand>
        <name>S-adenosyl-L-methionine</name>
        <dbReference type="ChEBI" id="CHEBI:59789"/>
    </ligand>
</feature>
<keyword evidence="5 6" id="KW-0949">S-adenosyl-L-methionine</keyword>
<dbReference type="SUPFAM" id="SSF53335">
    <property type="entry name" value="S-adenosyl-L-methionine-dependent methyltransferases"/>
    <property type="match status" value="1"/>
</dbReference>
<comment type="function">
    <text evidence="6">Specifically methylates the N4 position of cytidine in position 1402 (C1402) of 16S rRNA.</text>
</comment>
<evidence type="ECO:0000256" key="1">
    <source>
        <dbReference type="ARBA" id="ARBA00010396"/>
    </source>
</evidence>
<comment type="caution">
    <text evidence="7">The sequence shown here is derived from an EMBL/GenBank/DDBJ whole genome shotgun (WGS) entry which is preliminary data.</text>
</comment>
<feature type="binding site" evidence="6">
    <location>
        <begin position="34"/>
        <end position="36"/>
    </location>
    <ligand>
        <name>S-adenosyl-L-methionine</name>
        <dbReference type="ChEBI" id="CHEBI:59789"/>
    </ligand>
</feature>
<keyword evidence="2 6" id="KW-0698">rRNA processing</keyword>
<gene>
    <name evidence="6" type="primary">rsmH</name>
    <name evidence="7" type="ORF">LNTAR_16127</name>
</gene>
<dbReference type="Gene3D" id="3.40.50.150">
    <property type="entry name" value="Vaccinia Virus protein VP39"/>
    <property type="match status" value="1"/>
</dbReference>
<evidence type="ECO:0000256" key="2">
    <source>
        <dbReference type="ARBA" id="ARBA00022552"/>
    </source>
</evidence>